<evidence type="ECO:0000313" key="1">
    <source>
        <dbReference type="EMBL" id="NEC62370.1"/>
    </source>
</evidence>
<dbReference type="Proteomes" id="UP000470404">
    <property type="component" value="Unassembled WGS sequence"/>
</dbReference>
<reference evidence="1 4" key="2">
    <citation type="submission" date="2020-01" db="EMBL/GenBank/DDBJ databases">
        <title>Insect and environment-associated Actinomycetes.</title>
        <authorList>
            <person name="Currrie C."/>
            <person name="Chevrette M."/>
            <person name="Carlson C."/>
            <person name="Stubbendieck R."/>
            <person name="Wendt-Pienkowski E."/>
        </authorList>
    </citation>
    <scope>NUCLEOTIDE SEQUENCE [LARGE SCALE GENOMIC DNA]</scope>
    <source>
        <strain evidence="1 4">SID8386</strain>
    </source>
</reference>
<keyword evidence="4" id="KW-1185">Reference proteome</keyword>
<sequence>MRAREWIFDRLELAWSTKDVGALTELFTEDCVYEDLALGVRHEGHEGVREFARGVFETMPDFSLTFPVRVVTPERGSSHWVIRAHWNGLFEGVDRTGHAIEFNGLSSYRFSDGKIAHNIDCWNYVQMIDGFGVVPARLAALPHVPGS</sequence>
<evidence type="ECO:0000313" key="2">
    <source>
        <dbReference type="EMBL" id="SFP71208.1"/>
    </source>
</evidence>
<dbReference type="InterPro" id="IPR009959">
    <property type="entry name" value="Cyclase_SnoaL-like"/>
</dbReference>
<gene>
    <name evidence="1" type="ORF">G3I59_43895</name>
    <name evidence="2" type="ORF">SAMN05421854_106353</name>
</gene>
<dbReference type="GO" id="GO:0030638">
    <property type="term" value="P:polyketide metabolic process"/>
    <property type="evidence" value="ECO:0007669"/>
    <property type="project" value="InterPro"/>
</dbReference>
<evidence type="ECO:0000313" key="3">
    <source>
        <dbReference type="Proteomes" id="UP000199137"/>
    </source>
</evidence>
<name>A0A1I5SKG2_9PSEU</name>
<dbReference type="AlphaFoldDB" id="A0A1I5SKG2"/>
<dbReference type="RefSeq" id="WP_067588204.1">
    <property type="nucleotide sequence ID" value="NZ_FOWC01000006.1"/>
</dbReference>
<dbReference type="Pfam" id="PF07366">
    <property type="entry name" value="SnoaL"/>
    <property type="match status" value="1"/>
</dbReference>
<dbReference type="Gene3D" id="3.10.450.50">
    <property type="match status" value="1"/>
</dbReference>
<dbReference type="Proteomes" id="UP000199137">
    <property type="component" value="Unassembled WGS sequence"/>
</dbReference>
<dbReference type="SUPFAM" id="SSF54427">
    <property type="entry name" value="NTF2-like"/>
    <property type="match status" value="1"/>
</dbReference>
<dbReference type="PANTHER" id="PTHR38436:SF1">
    <property type="entry name" value="ESTER CYCLASE"/>
    <property type="match status" value="1"/>
</dbReference>
<dbReference type="EMBL" id="JAAGNC010000212">
    <property type="protein sequence ID" value="NEC62370.1"/>
    <property type="molecule type" value="Genomic_DNA"/>
</dbReference>
<evidence type="ECO:0000313" key="4">
    <source>
        <dbReference type="Proteomes" id="UP000470404"/>
    </source>
</evidence>
<protein>
    <submittedName>
        <fullName evidence="1">Ester cyclase</fullName>
    </submittedName>
</protein>
<dbReference type="EMBL" id="FOWC01000006">
    <property type="protein sequence ID" value="SFP71208.1"/>
    <property type="molecule type" value="Genomic_DNA"/>
</dbReference>
<dbReference type="STRING" id="112413.SAMN05421854_106353"/>
<dbReference type="OrthoDB" id="129343at2"/>
<accession>A0A1I5SKG2</accession>
<reference evidence="2 3" key="1">
    <citation type="submission" date="2016-10" db="EMBL/GenBank/DDBJ databases">
        <authorList>
            <person name="de Groot N.N."/>
        </authorList>
    </citation>
    <scope>NUCLEOTIDE SEQUENCE [LARGE SCALE GENOMIC DNA]</scope>
    <source>
        <strain evidence="2 3">DSM 44637</strain>
    </source>
</reference>
<dbReference type="InterPro" id="IPR032710">
    <property type="entry name" value="NTF2-like_dom_sf"/>
</dbReference>
<proteinExistence type="predicted"/>
<organism evidence="2 3">
    <name type="scientific">Amycolatopsis rubida</name>
    <dbReference type="NCBI Taxonomy" id="112413"/>
    <lineage>
        <taxon>Bacteria</taxon>
        <taxon>Bacillati</taxon>
        <taxon>Actinomycetota</taxon>
        <taxon>Actinomycetes</taxon>
        <taxon>Pseudonocardiales</taxon>
        <taxon>Pseudonocardiaceae</taxon>
        <taxon>Amycolatopsis</taxon>
    </lineage>
</organism>
<dbReference type="PANTHER" id="PTHR38436">
    <property type="entry name" value="POLYKETIDE CYCLASE SNOAL-LIKE DOMAIN"/>
    <property type="match status" value="1"/>
</dbReference>